<sequence length="51" mass="5480">MTATAHHWAGLLLRIKALCRIGIGQVWWMTVAVVGDGSGRSAVAGCKIRLF</sequence>
<reference evidence="2" key="1">
    <citation type="journal article" date="2024" name="IScience">
        <title>Strigolactones Initiate the Formation of Haustorium-like Structures in Castilleja.</title>
        <authorList>
            <person name="Buerger M."/>
            <person name="Peterson D."/>
            <person name="Chory J."/>
        </authorList>
    </citation>
    <scope>NUCLEOTIDE SEQUENCE [LARGE SCALE GENOMIC DNA]</scope>
</reference>
<keyword evidence="2" id="KW-1185">Reference proteome</keyword>
<dbReference type="AlphaFoldDB" id="A0ABD3EI24"/>
<dbReference type="Proteomes" id="UP001632038">
    <property type="component" value="Unassembled WGS sequence"/>
</dbReference>
<organism evidence="1 2">
    <name type="scientific">Castilleja foliolosa</name>
    <dbReference type="NCBI Taxonomy" id="1961234"/>
    <lineage>
        <taxon>Eukaryota</taxon>
        <taxon>Viridiplantae</taxon>
        <taxon>Streptophyta</taxon>
        <taxon>Embryophyta</taxon>
        <taxon>Tracheophyta</taxon>
        <taxon>Spermatophyta</taxon>
        <taxon>Magnoliopsida</taxon>
        <taxon>eudicotyledons</taxon>
        <taxon>Gunneridae</taxon>
        <taxon>Pentapetalae</taxon>
        <taxon>asterids</taxon>
        <taxon>lamiids</taxon>
        <taxon>Lamiales</taxon>
        <taxon>Orobanchaceae</taxon>
        <taxon>Pedicularideae</taxon>
        <taxon>Castillejinae</taxon>
        <taxon>Castilleja</taxon>
    </lineage>
</organism>
<gene>
    <name evidence="1" type="ORF">CASFOL_002446</name>
</gene>
<evidence type="ECO:0000313" key="1">
    <source>
        <dbReference type="EMBL" id="KAL3652765.1"/>
    </source>
</evidence>
<proteinExistence type="predicted"/>
<accession>A0ABD3EI24</accession>
<evidence type="ECO:0000313" key="2">
    <source>
        <dbReference type="Proteomes" id="UP001632038"/>
    </source>
</evidence>
<comment type="caution">
    <text evidence="1">The sequence shown here is derived from an EMBL/GenBank/DDBJ whole genome shotgun (WGS) entry which is preliminary data.</text>
</comment>
<name>A0ABD3EI24_9LAMI</name>
<protein>
    <submittedName>
        <fullName evidence="1">Uncharacterized protein</fullName>
    </submittedName>
</protein>
<dbReference type="EMBL" id="JAVIJP010000005">
    <property type="protein sequence ID" value="KAL3652765.1"/>
    <property type="molecule type" value="Genomic_DNA"/>
</dbReference>